<feature type="domain" description="Major facilitator superfamily (MFS) profile" evidence="7">
    <location>
        <begin position="30"/>
        <end position="480"/>
    </location>
</feature>
<dbReference type="Gene3D" id="1.20.1720.10">
    <property type="entry name" value="Multidrug resistance protein D"/>
    <property type="match status" value="1"/>
</dbReference>
<evidence type="ECO:0000256" key="5">
    <source>
        <dbReference type="ARBA" id="ARBA00023136"/>
    </source>
</evidence>
<keyword evidence="4 6" id="KW-1133">Transmembrane helix</keyword>
<keyword evidence="3 6" id="KW-0812">Transmembrane</keyword>
<dbReference type="PRINTS" id="PR01036">
    <property type="entry name" value="TCRTETB"/>
</dbReference>
<dbReference type="InterPro" id="IPR036259">
    <property type="entry name" value="MFS_trans_sf"/>
</dbReference>
<keyword evidence="9" id="KW-1185">Reference proteome</keyword>
<dbReference type="SUPFAM" id="SSF103473">
    <property type="entry name" value="MFS general substrate transporter"/>
    <property type="match status" value="1"/>
</dbReference>
<sequence>MTATHESAVLPAREVGTATFDISPLMRTLALLGLLLSMLMTNIDASIVNVALPTIARDLHVEAADTVWVTTAFLLAVSACLPVAIGLATKIGRKRQFLIGTPVFTLASLLCALSPTLTDLVASRILQGAAGALVFAVVIPTYRQIFPPARLGFVLGLNAMIVALGLCAGPTLGGVILAHASWPWLFLINLPIGVISSVLIVIGLPMRTREQAAAVNVRGSLDLVGAVVAGLAIASFLLGVHQLADPSVIWQAVVLLVACGVLGVVFVRIERRAAVPVLPPAMFTGRFLLALLAAFWSFFGQGVAFVALPFLFQTAYHATPLESALLFTPWPLIIVIVAPISGRLADSHSPAFLAALGLTVFTVGLLSLALLGSAPPVWQVLVCTGFTGLGFAIFQSPNNRDMMASAPPRLSGSAAGMLNINRTLSQSAGAGAVSMALVITGASAASLSSQAHAANVVMYVAVAGAAIAAGVSFVRLAALRRAARAA</sequence>
<dbReference type="RefSeq" id="WP_121371454.1">
    <property type="nucleotide sequence ID" value="NZ_RBKS01000001.1"/>
</dbReference>
<protein>
    <submittedName>
        <fullName evidence="8">DHA2 family multidrug resistance protein-like MFS transporter</fullName>
    </submittedName>
</protein>
<reference evidence="8 9" key="1">
    <citation type="submission" date="2018-10" db="EMBL/GenBank/DDBJ databases">
        <title>Sequencing the genomes of 1000 actinobacteria strains.</title>
        <authorList>
            <person name="Klenk H.-P."/>
        </authorList>
    </citation>
    <scope>NUCLEOTIDE SEQUENCE [LARGE SCALE GENOMIC DNA]</scope>
    <source>
        <strain evidence="8 9">DSM 17894</strain>
    </source>
</reference>
<dbReference type="PANTHER" id="PTHR42718:SF9">
    <property type="entry name" value="MAJOR FACILITATOR SUPERFAMILY MULTIDRUG TRANSPORTER MFSC"/>
    <property type="match status" value="1"/>
</dbReference>
<feature type="transmembrane region" description="Helical" evidence="6">
    <location>
        <begin position="377"/>
        <end position="394"/>
    </location>
</feature>
<dbReference type="Pfam" id="PF07690">
    <property type="entry name" value="MFS_1"/>
    <property type="match status" value="1"/>
</dbReference>
<feature type="transmembrane region" description="Helical" evidence="6">
    <location>
        <begin position="223"/>
        <end position="242"/>
    </location>
</feature>
<feature type="transmembrane region" description="Helical" evidence="6">
    <location>
        <begin position="151"/>
        <end position="178"/>
    </location>
</feature>
<dbReference type="InterPro" id="IPR020846">
    <property type="entry name" value="MFS_dom"/>
</dbReference>
<dbReference type="PROSITE" id="PS50850">
    <property type="entry name" value="MFS"/>
    <property type="match status" value="1"/>
</dbReference>
<dbReference type="OrthoDB" id="7375466at2"/>
<feature type="transmembrane region" description="Helical" evidence="6">
    <location>
        <begin position="324"/>
        <end position="344"/>
    </location>
</feature>
<evidence type="ECO:0000256" key="6">
    <source>
        <dbReference type="SAM" id="Phobius"/>
    </source>
</evidence>
<dbReference type="GO" id="GO:0022857">
    <property type="term" value="F:transmembrane transporter activity"/>
    <property type="evidence" value="ECO:0007669"/>
    <property type="project" value="InterPro"/>
</dbReference>
<feature type="transmembrane region" description="Helical" evidence="6">
    <location>
        <begin position="67"/>
        <end position="85"/>
    </location>
</feature>
<organism evidence="8 9">
    <name type="scientific">Frondihabitans australicus</name>
    <dbReference type="NCBI Taxonomy" id="386892"/>
    <lineage>
        <taxon>Bacteria</taxon>
        <taxon>Bacillati</taxon>
        <taxon>Actinomycetota</taxon>
        <taxon>Actinomycetes</taxon>
        <taxon>Micrococcales</taxon>
        <taxon>Microbacteriaceae</taxon>
        <taxon>Frondihabitans</taxon>
    </lineage>
</organism>
<evidence type="ECO:0000256" key="4">
    <source>
        <dbReference type="ARBA" id="ARBA00022989"/>
    </source>
</evidence>
<evidence type="ECO:0000313" key="9">
    <source>
        <dbReference type="Proteomes" id="UP000280008"/>
    </source>
</evidence>
<dbReference type="Proteomes" id="UP000280008">
    <property type="component" value="Unassembled WGS sequence"/>
</dbReference>
<feature type="transmembrane region" description="Helical" evidence="6">
    <location>
        <begin position="351"/>
        <end position="371"/>
    </location>
</feature>
<dbReference type="Gene3D" id="1.20.1250.20">
    <property type="entry name" value="MFS general substrate transporter like domains"/>
    <property type="match status" value="1"/>
</dbReference>
<feature type="transmembrane region" description="Helical" evidence="6">
    <location>
        <begin position="97"/>
        <end position="115"/>
    </location>
</feature>
<comment type="subcellular location">
    <subcellularLocation>
        <location evidence="1">Cell membrane</location>
        <topology evidence="1">Multi-pass membrane protein</topology>
    </subcellularLocation>
</comment>
<feature type="transmembrane region" description="Helical" evidence="6">
    <location>
        <begin position="121"/>
        <end position="139"/>
    </location>
</feature>
<feature type="transmembrane region" description="Helical" evidence="6">
    <location>
        <begin position="248"/>
        <end position="267"/>
    </location>
</feature>
<accession>A0A495IKJ2</accession>
<comment type="caution">
    <text evidence="8">The sequence shown here is derived from an EMBL/GenBank/DDBJ whole genome shotgun (WGS) entry which is preliminary data.</text>
</comment>
<evidence type="ECO:0000256" key="3">
    <source>
        <dbReference type="ARBA" id="ARBA00022692"/>
    </source>
</evidence>
<feature type="transmembrane region" description="Helical" evidence="6">
    <location>
        <begin position="427"/>
        <end position="445"/>
    </location>
</feature>
<keyword evidence="5 6" id="KW-0472">Membrane</keyword>
<dbReference type="AlphaFoldDB" id="A0A495IKJ2"/>
<evidence type="ECO:0000256" key="1">
    <source>
        <dbReference type="ARBA" id="ARBA00004651"/>
    </source>
</evidence>
<feature type="transmembrane region" description="Helical" evidence="6">
    <location>
        <begin position="184"/>
        <end position="202"/>
    </location>
</feature>
<dbReference type="InterPro" id="IPR011701">
    <property type="entry name" value="MFS"/>
</dbReference>
<evidence type="ECO:0000313" key="8">
    <source>
        <dbReference type="EMBL" id="RKR76487.1"/>
    </source>
</evidence>
<feature type="transmembrane region" description="Helical" evidence="6">
    <location>
        <begin position="287"/>
        <end position="312"/>
    </location>
</feature>
<evidence type="ECO:0000256" key="2">
    <source>
        <dbReference type="ARBA" id="ARBA00022448"/>
    </source>
</evidence>
<feature type="transmembrane region" description="Helical" evidence="6">
    <location>
        <begin position="457"/>
        <end position="478"/>
    </location>
</feature>
<dbReference type="CDD" id="cd17321">
    <property type="entry name" value="MFS_MMR_MDR_like"/>
    <property type="match status" value="1"/>
</dbReference>
<gene>
    <name evidence="8" type="ORF">C8E83_3663</name>
</gene>
<dbReference type="EMBL" id="RBKS01000001">
    <property type="protein sequence ID" value="RKR76487.1"/>
    <property type="molecule type" value="Genomic_DNA"/>
</dbReference>
<dbReference type="PANTHER" id="PTHR42718">
    <property type="entry name" value="MAJOR FACILITATOR SUPERFAMILY MULTIDRUG TRANSPORTER MFSC"/>
    <property type="match status" value="1"/>
</dbReference>
<proteinExistence type="predicted"/>
<keyword evidence="2" id="KW-0813">Transport</keyword>
<name>A0A495IKJ2_9MICO</name>
<feature type="transmembrane region" description="Helical" evidence="6">
    <location>
        <begin position="29"/>
        <end position="55"/>
    </location>
</feature>
<evidence type="ECO:0000259" key="7">
    <source>
        <dbReference type="PROSITE" id="PS50850"/>
    </source>
</evidence>
<dbReference type="GO" id="GO:0005886">
    <property type="term" value="C:plasma membrane"/>
    <property type="evidence" value="ECO:0007669"/>
    <property type="project" value="UniProtKB-SubCell"/>
</dbReference>